<comment type="caution">
    <text evidence="1">The sequence shown here is derived from an EMBL/GenBank/DDBJ whole genome shotgun (WGS) entry which is preliminary data.</text>
</comment>
<sequence>MKTTMTELFFSTYPDAHKHQFAQFIEQSQHLTIVPNVEANGQAGKRGAFHLIETTGLRSLPALDLSLEAIYTKIGKPDATEARFYDLLREVIADGILTKLFISEIAFANARFVVPNTRTESITQQLAEHVRSAEYTVTKTPYGTSEFDEIYLGEVRIDAADVLHS</sequence>
<name>A0ABW4ZDQ7_9BACT</name>
<accession>A0ABW4ZDQ7</accession>
<dbReference type="Proteomes" id="UP001597389">
    <property type="component" value="Unassembled WGS sequence"/>
</dbReference>
<proteinExistence type="predicted"/>
<reference evidence="2" key="1">
    <citation type="journal article" date="2019" name="Int. J. Syst. Evol. Microbiol.">
        <title>The Global Catalogue of Microorganisms (GCM) 10K type strain sequencing project: providing services to taxonomists for standard genome sequencing and annotation.</title>
        <authorList>
            <consortium name="The Broad Institute Genomics Platform"/>
            <consortium name="The Broad Institute Genome Sequencing Center for Infectious Disease"/>
            <person name="Wu L."/>
            <person name="Ma J."/>
        </authorList>
    </citation>
    <scope>NUCLEOTIDE SEQUENCE [LARGE SCALE GENOMIC DNA]</scope>
    <source>
        <strain evidence="2">CCUG 57942</strain>
    </source>
</reference>
<protein>
    <submittedName>
        <fullName evidence="1">Uncharacterized protein</fullName>
    </submittedName>
</protein>
<evidence type="ECO:0000313" key="2">
    <source>
        <dbReference type="Proteomes" id="UP001597389"/>
    </source>
</evidence>
<keyword evidence="2" id="KW-1185">Reference proteome</keyword>
<gene>
    <name evidence="1" type="ORF">ACFSW8_13005</name>
</gene>
<dbReference type="EMBL" id="JBHUJB010000054">
    <property type="protein sequence ID" value="MFD2159820.1"/>
    <property type="molecule type" value="Genomic_DNA"/>
</dbReference>
<evidence type="ECO:0000313" key="1">
    <source>
        <dbReference type="EMBL" id="MFD2159820.1"/>
    </source>
</evidence>
<dbReference type="RefSeq" id="WP_377091049.1">
    <property type="nucleotide sequence ID" value="NZ_JBHSJL010000014.1"/>
</dbReference>
<organism evidence="1 2">
    <name type="scientific">Rubritalea tangerina</name>
    <dbReference type="NCBI Taxonomy" id="430798"/>
    <lineage>
        <taxon>Bacteria</taxon>
        <taxon>Pseudomonadati</taxon>
        <taxon>Verrucomicrobiota</taxon>
        <taxon>Verrucomicrobiia</taxon>
        <taxon>Verrucomicrobiales</taxon>
        <taxon>Rubritaleaceae</taxon>
        <taxon>Rubritalea</taxon>
    </lineage>
</organism>